<feature type="region of interest" description="Disordered" evidence="1">
    <location>
        <begin position="442"/>
        <end position="510"/>
    </location>
</feature>
<evidence type="ECO:0000313" key="2">
    <source>
        <dbReference type="EMBL" id="CRZ02278.1"/>
    </source>
</evidence>
<feature type="region of interest" description="Disordered" evidence="1">
    <location>
        <begin position="522"/>
        <end position="547"/>
    </location>
</feature>
<proteinExistence type="predicted"/>
<reference evidence="2" key="1">
    <citation type="submission" date="2015-04" db="EMBL/GenBank/DDBJ databases">
        <title>The genome sequence of the plant pathogenic Rhizarian Plasmodiophora brassicae reveals insights in its biotrophic life cycle and the origin of chitin synthesis.</title>
        <authorList>
            <person name="Schwelm A."/>
            <person name="Fogelqvist J."/>
            <person name="Knaust A."/>
            <person name="Julke S."/>
            <person name="Lilja T."/>
            <person name="Dhandapani V."/>
            <person name="Bonilla-Rosso G."/>
            <person name="Karlsson M."/>
            <person name="Shevchenko A."/>
            <person name="Choi S.R."/>
            <person name="Kim H.G."/>
            <person name="Park J.Y."/>
            <person name="Lim Y.P."/>
            <person name="Ludwig-Muller J."/>
            <person name="Dixelius C."/>
        </authorList>
    </citation>
    <scope>NUCLEOTIDE SEQUENCE</scope>
    <source>
        <tissue evidence="2">Potato root galls</tissue>
    </source>
</reference>
<dbReference type="EMBL" id="HACM01001836">
    <property type="protein sequence ID" value="CRZ02278.1"/>
    <property type="molecule type" value="Transcribed_RNA"/>
</dbReference>
<sequence length="751" mass="84315">MISGGVINRSPNEIIADHERLQKEARLRRLKAVRSASAKFQHERSAAFQRGVHEERAVMERQAHAEMARVTLNDITMLEDQLRLCLTQMGVAHENARTFNVDMTESMLRENEAFKAHILMSNMRFEVAMDLIKAFRYEQKILKAAPVENRHDSFIRAKDLLERISAINERARQKSASMPLCHPFDSLHRSAAVAPVDYRVTRVHAGATQQNAIDLARIEEQRRASRLEEEQMMKQQRQRKSMSRGLIAEKQVEAVRISRAMRGPLRQAVVDDRTQKLRLASVRGLADKKKYLRDRLKNEFEAAFPALKDFNREEEVRLVRSEADARMRRSRARPRIRSVVKLSLSPDDLTDRLSLPFDNNAAIIPTCFVQSILQDDAVVDETAEIEVVSQSLDRIRHETAPPPKLPSVRFDIPVASSPVRFDMPVASSPHLLKDQVVASASEAYSPPTSGRLEPQVAPSSKEVSEHFTPLSTASLSHLAPPVTTPDRLPMDTPEATHVHLSSPSTPESGVKDEDLIARELSHSSSTASLEDSVSLSSHHQSHEPQSVDFEELNNQDAARALALANLDFSAEDLNELDRRAEDLLRSNIPTTPQLLAMRSEGSVVDFQLNQESGDDLSANQLSALLGVDTDELSSQFKQTLDDTLAFLHTSRAELDRMKSSDQLREPVSGNLSEDEKHDDVSLQAMTMADALLLPQEVDDDSSEMTVTQPSSSSGSLREQFMANKSLVARIERRRAEREAASQRRRRRSSDS</sequence>
<organism evidence="2">
    <name type="scientific">Spongospora subterranea</name>
    <dbReference type="NCBI Taxonomy" id="70186"/>
    <lineage>
        <taxon>Eukaryota</taxon>
        <taxon>Sar</taxon>
        <taxon>Rhizaria</taxon>
        <taxon>Endomyxa</taxon>
        <taxon>Phytomyxea</taxon>
        <taxon>Plasmodiophorida</taxon>
        <taxon>Plasmodiophoridae</taxon>
        <taxon>Spongospora</taxon>
    </lineage>
</organism>
<dbReference type="AlphaFoldDB" id="A0A0H5QJX8"/>
<evidence type="ECO:0000256" key="1">
    <source>
        <dbReference type="SAM" id="MobiDB-lite"/>
    </source>
</evidence>
<feature type="compositionally biased region" description="Polar residues" evidence="1">
    <location>
        <begin position="522"/>
        <end position="538"/>
    </location>
</feature>
<name>A0A0H5QJX8_9EUKA</name>
<accession>A0A0H5QJX8</accession>
<feature type="region of interest" description="Disordered" evidence="1">
    <location>
        <begin position="697"/>
        <end position="751"/>
    </location>
</feature>
<protein>
    <submittedName>
        <fullName evidence="2">Uncharacterized protein</fullName>
    </submittedName>
</protein>
<feature type="region of interest" description="Disordered" evidence="1">
    <location>
        <begin position="657"/>
        <end position="677"/>
    </location>
</feature>
<feature type="compositionally biased region" description="Basic residues" evidence="1">
    <location>
        <begin position="742"/>
        <end position="751"/>
    </location>
</feature>
<feature type="compositionally biased region" description="Basic and acidic residues" evidence="1">
    <location>
        <begin position="729"/>
        <end position="741"/>
    </location>
</feature>
<feature type="compositionally biased region" description="Polar residues" evidence="1">
    <location>
        <begin position="703"/>
        <end position="716"/>
    </location>
</feature>